<proteinExistence type="predicted"/>
<evidence type="ECO:0000256" key="1">
    <source>
        <dbReference type="SAM" id="MobiDB-lite"/>
    </source>
</evidence>
<dbReference type="Proteomes" id="UP001479436">
    <property type="component" value="Unassembled WGS sequence"/>
</dbReference>
<dbReference type="EMBL" id="JASJQH010000826">
    <property type="protein sequence ID" value="KAK9762806.1"/>
    <property type="molecule type" value="Genomic_DNA"/>
</dbReference>
<evidence type="ECO:0000313" key="2">
    <source>
        <dbReference type="EMBL" id="KAK9762806.1"/>
    </source>
</evidence>
<accession>A0ABR2WMW9</accession>
<protein>
    <submittedName>
        <fullName evidence="2">Uncharacterized protein</fullName>
    </submittedName>
</protein>
<keyword evidence="3" id="KW-1185">Reference proteome</keyword>
<evidence type="ECO:0000313" key="3">
    <source>
        <dbReference type="Proteomes" id="UP001479436"/>
    </source>
</evidence>
<comment type="caution">
    <text evidence="2">The sequence shown here is derived from an EMBL/GenBank/DDBJ whole genome shotgun (WGS) entry which is preliminary data.</text>
</comment>
<gene>
    <name evidence="2" type="ORF">K7432_011107</name>
</gene>
<sequence length="363" mass="41311">MSCRRQYIESSTAAKNRINSKEALLLSEYSNIMANLDSLTLSLKHNGSGARKRSTSIPLPNKQISEKLAVNQLVDRFVSASFLKITHGSNARKAKCHETPFEIVNFDFPTLNSPYDISPVEEDSRCPSFDGLNNIPLDTFSYHEIPFEDEDLLPNYTRDLPSSPPPPYPSSEYPFTKHSPSTRTPAKEGWLVLIEARKQMCTKFHPTQVLFTKYTSELMNSRPNSSGKPSRVSVNAKRLIKDPHGICWPLKGERRNRKYQFENFLPPRLSGAREIRSNNDHLRMMALEKSMMKAQKINTPLRSRFSLPKRSGTFTANISSDLRNCSTLEDLVWESYYEELTTVQSSPAPIPSSFNVLTFDSYE</sequence>
<feature type="region of interest" description="Disordered" evidence="1">
    <location>
        <begin position="157"/>
        <end position="184"/>
    </location>
</feature>
<reference evidence="2 3" key="1">
    <citation type="submission" date="2023-04" db="EMBL/GenBank/DDBJ databases">
        <title>Genome of Basidiobolus ranarum AG-B5.</title>
        <authorList>
            <person name="Stajich J.E."/>
            <person name="Carter-House D."/>
            <person name="Gryganskyi A."/>
        </authorList>
    </citation>
    <scope>NUCLEOTIDE SEQUENCE [LARGE SCALE GENOMIC DNA]</scope>
    <source>
        <strain evidence="2 3">AG-B5</strain>
    </source>
</reference>
<name>A0ABR2WMW9_9FUNG</name>
<organism evidence="2 3">
    <name type="scientific">Basidiobolus ranarum</name>
    <dbReference type="NCBI Taxonomy" id="34480"/>
    <lineage>
        <taxon>Eukaryota</taxon>
        <taxon>Fungi</taxon>
        <taxon>Fungi incertae sedis</taxon>
        <taxon>Zoopagomycota</taxon>
        <taxon>Entomophthoromycotina</taxon>
        <taxon>Basidiobolomycetes</taxon>
        <taxon>Basidiobolales</taxon>
        <taxon>Basidiobolaceae</taxon>
        <taxon>Basidiobolus</taxon>
    </lineage>
</organism>